<reference evidence="2 3" key="1">
    <citation type="submission" date="2022-02" db="EMBL/GenBank/DDBJ databases">
        <title>Paenibacillus sp. MBLB1776 Whole Genome Shotgun Sequencing.</title>
        <authorList>
            <person name="Hwang C.Y."/>
            <person name="Cho E.-S."/>
            <person name="Seo M.-J."/>
        </authorList>
    </citation>
    <scope>NUCLEOTIDE SEQUENCE [LARGE SCALE GENOMIC DNA]</scope>
    <source>
        <strain evidence="2 3">MBLB1776</strain>
    </source>
</reference>
<evidence type="ECO:0000313" key="2">
    <source>
        <dbReference type="EMBL" id="WNQ10640.1"/>
    </source>
</evidence>
<sequence>MTKASGVLSLCAHYELEASRVAAFGDDRNDLELFLAVGYPVAMGNAVPELKERAREITETNDRDGVAVVVERMLAEAEQAGLAGGLEAAPGATAGKGADRLEPA</sequence>
<dbReference type="Proteomes" id="UP001305702">
    <property type="component" value="Chromosome"/>
</dbReference>
<accession>A0AA96LEI5</accession>
<dbReference type="GO" id="GO:0000287">
    <property type="term" value="F:magnesium ion binding"/>
    <property type="evidence" value="ECO:0007669"/>
    <property type="project" value="TreeGrafter"/>
</dbReference>
<organism evidence="2 3">
    <name type="scientific">Paenibacillus aurantius</name>
    <dbReference type="NCBI Taxonomy" id="2918900"/>
    <lineage>
        <taxon>Bacteria</taxon>
        <taxon>Bacillati</taxon>
        <taxon>Bacillota</taxon>
        <taxon>Bacilli</taxon>
        <taxon>Bacillales</taxon>
        <taxon>Paenibacillaceae</taxon>
        <taxon>Paenibacillus</taxon>
    </lineage>
</organism>
<name>A0AA96LEI5_9BACL</name>
<dbReference type="SUPFAM" id="SSF56784">
    <property type="entry name" value="HAD-like"/>
    <property type="match status" value="1"/>
</dbReference>
<feature type="compositionally biased region" description="Low complexity" evidence="1">
    <location>
        <begin position="85"/>
        <end position="95"/>
    </location>
</feature>
<dbReference type="InterPro" id="IPR023214">
    <property type="entry name" value="HAD_sf"/>
</dbReference>
<dbReference type="GO" id="GO:0005829">
    <property type="term" value="C:cytosol"/>
    <property type="evidence" value="ECO:0007669"/>
    <property type="project" value="TreeGrafter"/>
</dbReference>
<dbReference type="InterPro" id="IPR036412">
    <property type="entry name" value="HAD-like_sf"/>
</dbReference>
<dbReference type="RefSeq" id="WP_315604414.1">
    <property type="nucleotide sequence ID" value="NZ_CP130318.1"/>
</dbReference>
<dbReference type="KEGG" id="paun:MJA45_23945"/>
<dbReference type="AlphaFoldDB" id="A0AA96LEI5"/>
<protein>
    <submittedName>
        <fullName evidence="2">HAD hydrolase family protein</fullName>
    </submittedName>
</protein>
<dbReference type="GO" id="GO:0016791">
    <property type="term" value="F:phosphatase activity"/>
    <property type="evidence" value="ECO:0007669"/>
    <property type="project" value="TreeGrafter"/>
</dbReference>
<dbReference type="EMBL" id="CP130318">
    <property type="protein sequence ID" value="WNQ10640.1"/>
    <property type="molecule type" value="Genomic_DNA"/>
</dbReference>
<evidence type="ECO:0000313" key="3">
    <source>
        <dbReference type="Proteomes" id="UP001305702"/>
    </source>
</evidence>
<dbReference type="Pfam" id="PF08282">
    <property type="entry name" value="Hydrolase_3"/>
    <property type="match status" value="1"/>
</dbReference>
<keyword evidence="3" id="KW-1185">Reference proteome</keyword>
<keyword evidence="2" id="KW-0378">Hydrolase</keyword>
<proteinExistence type="predicted"/>
<dbReference type="Gene3D" id="3.40.50.1000">
    <property type="entry name" value="HAD superfamily/HAD-like"/>
    <property type="match status" value="1"/>
</dbReference>
<evidence type="ECO:0000256" key="1">
    <source>
        <dbReference type="SAM" id="MobiDB-lite"/>
    </source>
</evidence>
<feature type="region of interest" description="Disordered" evidence="1">
    <location>
        <begin position="85"/>
        <end position="104"/>
    </location>
</feature>
<dbReference type="PANTHER" id="PTHR10000:SF8">
    <property type="entry name" value="HAD SUPERFAMILY HYDROLASE-LIKE, TYPE 3"/>
    <property type="match status" value="1"/>
</dbReference>
<gene>
    <name evidence="2" type="ORF">MJA45_23945</name>
</gene>
<dbReference type="PANTHER" id="PTHR10000">
    <property type="entry name" value="PHOSPHOSERINE PHOSPHATASE"/>
    <property type="match status" value="1"/>
</dbReference>